<proteinExistence type="predicted"/>
<name>A0AAD5K8Z1_9FUNG</name>
<protein>
    <submittedName>
        <fullName evidence="1">Uncharacterized protein</fullName>
    </submittedName>
</protein>
<dbReference type="Proteomes" id="UP001209540">
    <property type="component" value="Unassembled WGS sequence"/>
</dbReference>
<dbReference type="EMBL" id="JAIXMP010000004">
    <property type="protein sequence ID" value="KAI9274560.1"/>
    <property type="molecule type" value="Genomic_DNA"/>
</dbReference>
<evidence type="ECO:0000313" key="1">
    <source>
        <dbReference type="EMBL" id="KAI9274560.1"/>
    </source>
</evidence>
<gene>
    <name evidence="1" type="ORF">BDA99DRAFT_533192</name>
</gene>
<comment type="caution">
    <text evidence="1">The sequence shown here is derived from an EMBL/GenBank/DDBJ whole genome shotgun (WGS) entry which is preliminary data.</text>
</comment>
<accession>A0AAD5K8Z1</accession>
<reference evidence="1" key="1">
    <citation type="journal article" date="2022" name="IScience">
        <title>Evolution of zygomycete secretomes and the origins of terrestrial fungal ecologies.</title>
        <authorList>
            <person name="Chang Y."/>
            <person name="Wang Y."/>
            <person name="Mondo S."/>
            <person name="Ahrendt S."/>
            <person name="Andreopoulos W."/>
            <person name="Barry K."/>
            <person name="Beard J."/>
            <person name="Benny G.L."/>
            <person name="Blankenship S."/>
            <person name="Bonito G."/>
            <person name="Cuomo C."/>
            <person name="Desiro A."/>
            <person name="Gervers K.A."/>
            <person name="Hundley H."/>
            <person name="Kuo A."/>
            <person name="LaButti K."/>
            <person name="Lang B.F."/>
            <person name="Lipzen A."/>
            <person name="O'Donnell K."/>
            <person name="Pangilinan J."/>
            <person name="Reynolds N."/>
            <person name="Sandor L."/>
            <person name="Smith M.E."/>
            <person name="Tsang A."/>
            <person name="Grigoriev I.V."/>
            <person name="Stajich J.E."/>
            <person name="Spatafora J.W."/>
        </authorList>
    </citation>
    <scope>NUCLEOTIDE SEQUENCE</scope>
    <source>
        <strain evidence="1">RSA 2281</strain>
    </source>
</reference>
<dbReference type="AlphaFoldDB" id="A0AAD5K8Z1"/>
<keyword evidence="2" id="KW-1185">Reference proteome</keyword>
<sequence length="119" mass="13939">MSRRKIGTKTDILFTAEFLVKNLAALQCSGDLRPMIFRYSGANKKSRFCSANSQKYEKIGFEDLQQNNMSHFIKNDVSKYKNILQFPFWNNIDISKFKSGVSDRHLNYFCYTQNEVDPF</sequence>
<evidence type="ECO:0000313" key="2">
    <source>
        <dbReference type="Proteomes" id="UP001209540"/>
    </source>
</evidence>
<organism evidence="1 2">
    <name type="scientific">Phascolomyces articulosus</name>
    <dbReference type="NCBI Taxonomy" id="60185"/>
    <lineage>
        <taxon>Eukaryota</taxon>
        <taxon>Fungi</taxon>
        <taxon>Fungi incertae sedis</taxon>
        <taxon>Mucoromycota</taxon>
        <taxon>Mucoromycotina</taxon>
        <taxon>Mucoromycetes</taxon>
        <taxon>Mucorales</taxon>
        <taxon>Lichtheimiaceae</taxon>
        <taxon>Phascolomyces</taxon>
    </lineage>
</organism>
<reference evidence="1" key="2">
    <citation type="submission" date="2023-02" db="EMBL/GenBank/DDBJ databases">
        <authorList>
            <consortium name="DOE Joint Genome Institute"/>
            <person name="Mondo S.J."/>
            <person name="Chang Y."/>
            <person name="Wang Y."/>
            <person name="Ahrendt S."/>
            <person name="Andreopoulos W."/>
            <person name="Barry K."/>
            <person name="Beard J."/>
            <person name="Benny G.L."/>
            <person name="Blankenship S."/>
            <person name="Bonito G."/>
            <person name="Cuomo C."/>
            <person name="Desiro A."/>
            <person name="Gervers K.A."/>
            <person name="Hundley H."/>
            <person name="Kuo A."/>
            <person name="LaButti K."/>
            <person name="Lang B.F."/>
            <person name="Lipzen A."/>
            <person name="O'Donnell K."/>
            <person name="Pangilinan J."/>
            <person name="Reynolds N."/>
            <person name="Sandor L."/>
            <person name="Smith M.W."/>
            <person name="Tsang A."/>
            <person name="Grigoriev I.V."/>
            <person name="Stajich J.E."/>
            <person name="Spatafora J.W."/>
        </authorList>
    </citation>
    <scope>NUCLEOTIDE SEQUENCE</scope>
    <source>
        <strain evidence="1">RSA 2281</strain>
    </source>
</reference>